<evidence type="ECO:0000313" key="11">
    <source>
        <dbReference type="EMBL" id="KAK3726230.1"/>
    </source>
</evidence>
<feature type="domain" description="Nuclear receptor" evidence="10">
    <location>
        <begin position="98"/>
        <end position="132"/>
    </location>
</feature>
<evidence type="ECO:0000256" key="8">
    <source>
        <dbReference type="ARBA" id="ARBA00023242"/>
    </source>
</evidence>
<keyword evidence="4" id="KW-0805">Transcription regulation</keyword>
<dbReference type="Gene3D" id="3.30.50.10">
    <property type="entry name" value="Erythroid Transcription Factor GATA-1, subunit A"/>
    <property type="match status" value="1"/>
</dbReference>
<sequence length="132" mass="14355">MFKLSGCLRFSLTHSESQHGPMHSWTRRGLTTSREEHQTDRSRQRLDSHDESGTGSSQGPGGRPVALLTPALSLIPGPSFDQIKTLLMSAKPNGARGSQLCAVCGDEASGFHYGVYSCEGCKVSDHRWLPVE</sequence>
<protein>
    <recommendedName>
        <fullName evidence="10">Nuclear receptor domain-containing protein</fullName>
    </recommendedName>
</protein>
<keyword evidence="6" id="KW-0804">Transcription</keyword>
<accession>A0AAE0XZF6</accession>
<keyword evidence="1" id="KW-0479">Metal-binding</keyword>
<dbReference type="InterPro" id="IPR050200">
    <property type="entry name" value="Nuclear_hormone_rcpt_NR3"/>
</dbReference>
<evidence type="ECO:0000313" key="12">
    <source>
        <dbReference type="Proteomes" id="UP001283361"/>
    </source>
</evidence>
<evidence type="ECO:0000256" key="6">
    <source>
        <dbReference type="ARBA" id="ARBA00023163"/>
    </source>
</evidence>
<dbReference type="EMBL" id="JAWDGP010007318">
    <property type="protein sequence ID" value="KAK3726230.1"/>
    <property type="molecule type" value="Genomic_DNA"/>
</dbReference>
<keyword evidence="3" id="KW-0862">Zinc</keyword>
<evidence type="ECO:0000256" key="2">
    <source>
        <dbReference type="ARBA" id="ARBA00022771"/>
    </source>
</evidence>
<proteinExistence type="predicted"/>
<evidence type="ECO:0000256" key="9">
    <source>
        <dbReference type="SAM" id="MobiDB-lite"/>
    </source>
</evidence>
<keyword evidence="8" id="KW-0539">Nucleus</keyword>
<dbReference type="PROSITE" id="PS51030">
    <property type="entry name" value="NUCLEAR_REC_DBD_2"/>
    <property type="match status" value="1"/>
</dbReference>
<keyword evidence="5" id="KW-0238">DNA-binding</keyword>
<dbReference type="PRINTS" id="PR00047">
    <property type="entry name" value="STROIDFINGER"/>
</dbReference>
<gene>
    <name evidence="11" type="ORF">RRG08_018673</name>
</gene>
<organism evidence="11 12">
    <name type="scientific">Elysia crispata</name>
    <name type="common">lettuce slug</name>
    <dbReference type="NCBI Taxonomy" id="231223"/>
    <lineage>
        <taxon>Eukaryota</taxon>
        <taxon>Metazoa</taxon>
        <taxon>Spiralia</taxon>
        <taxon>Lophotrochozoa</taxon>
        <taxon>Mollusca</taxon>
        <taxon>Gastropoda</taxon>
        <taxon>Heterobranchia</taxon>
        <taxon>Euthyneura</taxon>
        <taxon>Panpulmonata</taxon>
        <taxon>Sacoglossa</taxon>
        <taxon>Placobranchoidea</taxon>
        <taxon>Plakobranchidae</taxon>
        <taxon>Elysia</taxon>
    </lineage>
</organism>
<dbReference type="GO" id="GO:0008270">
    <property type="term" value="F:zinc ion binding"/>
    <property type="evidence" value="ECO:0007669"/>
    <property type="project" value="UniProtKB-KW"/>
</dbReference>
<evidence type="ECO:0000259" key="10">
    <source>
        <dbReference type="PROSITE" id="PS51030"/>
    </source>
</evidence>
<dbReference type="InterPro" id="IPR013088">
    <property type="entry name" value="Znf_NHR/GATA"/>
</dbReference>
<feature type="compositionally biased region" description="Basic and acidic residues" evidence="9">
    <location>
        <begin position="33"/>
        <end position="52"/>
    </location>
</feature>
<keyword evidence="2" id="KW-0863">Zinc-finger</keyword>
<dbReference type="PANTHER" id="PTHR48092">
    <property type="entry name" value="KNIRPS-RELATED PROTEIN-RELATED"/>
    <property type="match status" value="1"/>
</dbReference>
<keyword evidence="7" id="KW-0675">Receptor</keyword>
<dbReference type="AlphaFoldDB" id="A0AAE0XZF6"/>
<dbReference type="Pfam" id="PF00105">
    <property type="entry name" value="zf-C4"/>
    <property type="match status" value="1"/>
</dbReference>
<evidence type="ECO:0000256" key="3">
    <source>
        <dbReference type="ARBA" id="ARBA00022833"/>
    </source>
</evidence>
<keyword evidence="12" id="KW-1185">Reference proteome</keyword>
<name>A0AAE0XZF6_9GAST</name>
<evidence type="ECO:0000256" key="1">
    <source>
        <dbReference type="ARBA" id="ARBA00022723"/>
    </source>
</evidence>
<evidence type="ECO:0000256" key="4">
    <source>
        <dbReference type="ARBA" id="ARBA00023015"/>
    </source>
</evidence>
<dbReference type="GO" id="GO:0003700">
    <property type="term" value="F:DNA-binding transcription factor activity"/>
    <property type="evidence" value="ECO:0007669"/>
    <property type="project" value="InterPro"/>
</dbReference>
<dbReference type="InterPro" id="IPR001628">
    <property type="entry name" value="Znf_hrmn_rcpt"/>
</dbReference>
<dbReference type="Proteomes" id="UP001283361">
    <property type="component" value="Unassembled WGS sequence"/>
</dbReference>
<dbReference type="GO" id="GO:0043565">
    <property type="term" value="F:sequence-specific DNA binding"/>
    <property type="evidence" value="ECO:0007669"/>
    <property type="project" value="InterPro"/>
</dbReference>
<comment type="caution">
    <text evidence="11">The sequence shown here is derived from an EMBL/GenBank/DDBJ whole genome shotgun (WGS) entry which is preliminary data.</text>
</comment>
<reference evidence="11" key="1">
    <citation type="journal article" date="2023" name="G3 (Bethesda)">
        <title>A reference genome for the long-term kleptoplast-retaining sea slug Elysia crispata morphotype clarki.</title>
        <authorList>
            <person name="Eastman K.E."/>
            <person name="Pendleton A.L."/>
            <person name="Shaikh M.A."/>
            <person name="Suttiyut T."/>
            <person name="Ogas R."/>
            <person name="Tomko P."/>
            <person name="Gavelis G."/>
            <person name="Widhalm J.R."/>
            <person name="Wisecaver J.H."/>
        </authorList>
    </citation>
    <scope>NUCLEOTIDE SEQUENCE</scope>
    <source>
        <strain evidence="11">ECLA1</strain>
    </source>
</reference>
<dbReference type="SUPFAM" id="SSF57716">
    <property type="entry name" value="Glucocorticoid receptor-like (DNA-binding domain)"/>
    <property type="match status" value="1"/>
</dbReference>
<feature type="region of interest" description="Disordered" evidence="9">
    <location>
        <begin position="16"/>
        <end position="66"/>
    </location>
</feature>
<evidence type="ECO:0000256" key="7">
    <source>
        <dbReference type="ARBA" id="ARBA00023170"/>
    </source>
</evidence>
<evidence type="ECO:0000256" key="5">
    <source>
        <dbReference type="ARBA" id="ARBA00023125"/>
    </source>
</evidence>